<dbReference type="OrthoDB" id="9786548at2"/>
<evidence type="ECO:0000256" key="3">
    <source>
        <dbReference type="ARBA" id="ARBA00023015"/>
    </source>
</evidence>
<dbReference type="GO" id="GO:0032993">
    <property type="term" value="C:protein-DNA complex"/>
    <property type="evidence" value="ECO:0007669"/>
    <property type="project" value="TreeGrafter"/>
</dbReference>
<feature type="modified residue" description="4-aspartylphosphate" evidence="6">
    <location>
        <position position="61"/>
    </location>
</feature>
<keyword evidence="1 6" id="KW-0597">Phosphoprotein</keyword>
<dbReference type="RefSeq" id="WP_109333672.1">
    <property type="nucleotide sequence ID" value="NZ_CP029358.1"/>
</dbReference>
<dbReference type="GO" id="GO:0005829">
    <property type="term" value="C:cytosol"/>
    <property type="evidence" value="ECO:0007669"/>
    <property type="project" value="TreeGrafter"/>
</dbReference>
<dbReference type="Pfam" id="PF00072">
    <property type="entry name" value="Response_reg"/>
    <property type="match status" value="1"/>
</dbReference>
<evidence type="ECO:0000256" key="7">
    <source>
        <dbReference type="SAM" id="MobiDB-lite"/>
    </source>
</evidence>
<dbReference type="PROSITE" id="PS50110">
    <property type="entry name" value="RESPONSE_REGULATORY"/>
    <property type="match status" value="1"/>
</dbReference>
<evidence type="ECO:0000313" key="9">
    <source>
        <dbReference type="EMBL" id="AWK89906.1"/>
    </source>
</evidence>
<reference evidence="10" key="1">
    <citation type="submission" date="2018-05" db="EMBL/GenBank/DDBJ databases">
        <title>Azospirillum thermophila sp. nov., a novel isolated from hot spring.</title>
        <authorList>
            <person name="Zhao Z."/>
        </authorList>
    </citation>
    <scope>NUCLEOTIDE SEQUENCE [LARGE SCALE GENOMIC DNA]</scope>
    <source>
        <strain evidence="10">CFH 70021</strain>
        <plasmid evidence="10">unnamed3</plasmid>
    </source>
</reference>
<dbReference type="GO" id="GO:0006355">
    <property type="term" value="P:regulation of DNA-templated transcription"/>
    <property type="evidence" value="ECO:0007669"/>
    <property type="project" value="TreeGrafter"/>
</dbReference>
<dbReference type="SMART" id="SM00448">
    <property type="entry name" value="REC"/>
    <property type="match status" value="1"/>
</dbReference>
<proteinExistence type="predicted"/>
<dbReference type="PANTHER" id="PTHR48111">
    <property type="entry name" value="REGULATOR OF RPOS"/>
    <property type="match status" value="1"/>
</dbReference>
<evidence type="ECO:0000256" key="1">
    <source>
        <dbReference type="ARBA" id="ARBA00022553"/>
    </source>
</evidence>
<dbReference type="GO" id="GO:0000976">
    <property type="term" value="F:transcription cis-regulatory region binding"/>
    <property type="evidence" value="ECO:0007669"/>
    <property type="project" value="TreeGrafter"/>
</dbReference>
<keyword evidence="2" id="KW-0902">Two-component regulatory system</keyword>
<protein>
    <recommendedName>
        <fullName evidence="8">Response regulatory domain-containing protein</fullName>
    </recommendedName>
</protein>
<geneLocation type="plasmid" evidence="9 10">
    <name>unnamed3</name>
</geneLocation>
<dbReference type="KEGG" id="azz:DEW08_28225"/>
<evidence type="ECO:0000256" key="2">
    <source>
        <dbReference type="ARBA" id="ARBA00023012"/>
    </source>
</evidence>
<evidence type="ECO:0000256" key="6">
    <source>
        <dbReference type="PROSITE-ProRule" id="PRU00169"/>
    </source>
</evidence>
<dbReference type="InterPro" id="IPR011006">
    <property type="entry name" value="CheY-like_superfamily"/>
</dbReference>
<accession>A0A2S2CZH1</accession>
<keyword evidence="5" id="KW-0804">Transcription</keyword>
<dbReference type="SUPFAM" id="SSF52172">
    <property type="entry name" value="CheY-like"/>
    <property type="match status" value="1"/>
</dbReference>
<dbReference type="AlphaFoldDB" id="A0A2S2CZH1"/>
<dbReference type="GO" id="GO:0000156">
    <property type="term" value="F:phosphorelay response regulator activity"/>
    <property type="evidence" value="ECO:0007669"/>
    <property type="project" value="TreeGrafter"/>
</dbReference>
<feature type="domain" description="Response regulatory" evidence="8">
    <location>
        <begin position="11"/>
        <end position="130"/>
    </location>
</feature>
<gene>
    <name evidence="9" type="ORF">DEW08_28225</name>
</gene>
<name>A0A2S2CZH1_9PROT</name>
<dbReference type="Gene3D" id="3.40.50.2300">
    <property type="match status" value="1"/>
</dbReference>
<organism evidence="9 10">
    <name type="scientific">Azospirillum thermophilum</name>
    <dbReference type="NCBI Taxonomy" id="2202148"/>
    <lineage>
        <taxon>Bacteria</taxon>
        <taxon>Pseudomonadati</taxon>
        <taxon>Pseudomonadota</taxon>
        <taxon>Alphaproteobacteria</taxon>
        <taxon>Rhodospirillales</taxon>
        <taxon>Azospirillaceae</taxon>
        <taxon>Azospirillum</taxon>
    </lineage>
</organism>
<keyword evidence="9" id="KW-0614">Plasmid</keyword>
<evidence type="ECO:0000256" key="4">
    <source>
        <dbReference type="ARBA" id="ARBA00023125"/>
    </source>
</evidence>
<keyword evidence="4" id="KW-0238">DNA-binding</keyword>
<dbReference type="EMBL" id="CP029358">
    <property type="protein sequence ID" value="AWK89906.1"/>
    <property type="molecule type" value="Genomic_DNA"/>
</dbReference>
<feature type="region of interest" description="Disordered" evidence="7">
    <location>
        <begin position="141"/>
        <end position="165"/>
    </location>
</feature>
<evidence type="ECO:0000313" key="10">
    <source>
        <dbReference type="Proteomes" id="UP000245629"/>
    </source>
</evidence>
<sequence length="317" mass="33897">MNLDPGYGRLHLMVVEDVTHTRQVLRGILRHLGFPRVSEASCAAEAFDLVRAAPPDIILTDWEMPGGSGLDLVRMVRTRADSPDPMIPVIMLTAHGGLEHVIACRDAGATDYLVKPFSPSRIATRIVDVVSRQRPFVCAPGYRGPDRRRARRPVPADRRSPIAPAPGVRLLPPDGLLAAKVAGDPAAVDRAVLLRQELLLSVQPDPTAEAPGLALLDEMAAMALGASDRLADALRRMAGPLDLLRCRPGGLSTSATRVVASLQRIVADPASAIASQDAVRLHLMALRAILRAADDPAAERTAEELASQIELLGRAGR</sequence>
<dbReference type="Proteomes" id="UP000245629">
    <property type="component" value="Plasmid unnamed3"/>
</dbReference>
<dbReference type="PANTHER" id="PTHR48111:SF1">
    <property type="entry name" value="TWO-COMPONENT RESPONSE REGULATOR ORR33"/>
    <property type="match status" value="1"/>
</dbReference>
<evidence type="ECO:0000259" key="8">
    <source>
        <dbReference type="PROSITE" id="PS50110"/>
    </source>
</evidence>
<dbReference type="InterPro" id="IPR001789">
    <property type="entry name" value="Sig_transdc_resp-reg_receiver"/>
</dbReference>
<keyword evidence="3" id="KW-0805">Transcription regulation</keyword>
<keyword evidence="10" id="KW-1185">Reference proteome</keyword>
<evidence type="ECO:0000256" key="5">
    <source>
        <dbReference type="ARBA" id="ARBA00023163"/>
    </source>
</evidence>
<dbReference type="InterPro" id="IPR039420">
    <property type="entry name" value="WalR-like"/>
</dbReference>